<keyword evidence="4" id="KW-0408">Iron</keyword>
<dbReference type="Gene3D" id="3.30.70.20">
    <property type="match status" value="1"/>
</dbReference>
<evidence type="ECO:0000256" key="4">
    <source>
        <dbReference type="ARBA" id="ARBA00023004"/>
    </source>
</evidence>
<feature type="transmembrane region" description="Helical" evidence="7">
    <location>
        <begin position="196"/>
        <end position="217"/>
    </location>
</feature>
<keyword evidence="3" id="KW-0479">Metal-binding</keyword>
<feature type="transmembrane region" description="Helical" evidence="7">
    <location>
        <begin position="126"/>
        <end position="143"/>
    </location>
</feature>
<comment type="caution">
    <text evidence="10">The sequence shown here is derived from an EMBL/GenBank/DDBJ whole genome shotgun (WGS) entry which is preliminary data.</text>
</comment>
<dbReference type="GO" id="GO:0005886">
    <property type="term" value="C:plasma membrane"/>
    <property type="evidence" value="ECO:0007669"/>
    <property type="project" value="UniProtKB-SubCell"/>
</dbReference>
<dbReference type="EMBL" id="VVXJ01000007">
    <property type="protein sequence ID" value="KAA2376745.1"/>
    <property type="molecule type" value="Genomic_DNA"/>
</dbReference>
<dbReference type="AlphaFoldDB" id="A0A5B3GSN9"/>
<dbReference type="Pfam" id="PF12801">
    <property type="entry name" value="Fer4_5"/>
    <property type="match status" value="2"/>
</dbReference>
<name>A0A5B3GSN9_9BACT</name>
<dbReference type="PANTHER" id="PTHR30224:SF4">
    <property type="entry name" value="ELECTRON TRANSPORT PROTEIN YCCM-RELATED"/>
    <property type="match status" value="1"/>
</dbReference>
<evidence type="ECO:0000256" key="1">
    <source>
        <dbReference type="ARBA" id="ARBA00004236"/>
    </source>
</evidence>
<dbReference type="PROSITE" id="PS51379">
    <property type="entry name" value="4FE4S_FER_2"/>
    <property type="match status" value="2"/>
</dbReference>
<reference evidence="11 12" key="1">
    <citation type="journal article" date="2019" name="Nat. Med.">
        <title>A library of human gut bacterial isolates paired with longitudinal multiomics data enables mechanistic microbiome research.</title>
        <authorList>
            <person name="Poyet M."/>
            <person name="Groussin M."/>
            <person name="Gibbons S.M."/>
            <person name="Avila-Pacheco J."/>
            <person name="Jiang X."/>
            <person name="Kearney S.M."/>
            <person name="Perrotta A.R."/>
            <person name="Berdy B."/>
            <person name="Zhao S."/>
            <person name="Lieberman T.D."/>
            <person name="Swanson P.K."/>
            <person name="Smith M."/>
            <person name="Roesemann S."/>
            <person name="Alexander J.E."/>
            <person name="Rich S.A."/>
            <person name="Livny J."/>
            <person name="Vlamakis H."/>
            <person name="Clish C."/>
            <person name="Bullock K."/>
            <person name="Deik A."/>
            <person name="Scott J."/>
            <person name="Pierce K.A."/>
            <person name="Xavier R.J."/>
            <person name="Alm E.J."/>
        </authorList>
    </citation>
    <scope>NUCLEOTIDE SEQUENCE [LARGE SCALE GENOMIC DNA]</scope>
    <source>
        <strain evidence="10 11">BIOML-A1</strain>
        <strain evidence="9 12">BIOML-A2</strain>
    </source>
</reference>
<keyword evidence="7" id="KW-0812">Transmembrane</keyword>
<keyword evidence="7" id="KW-1133">Transmembrane helix</keyword>
<feature type="domain" description="4Fe-4S ferredoxin-type" evidence="8">
    <location>
        <begin position="277"/>
        <end position="306"/>
    </location>
</feature>
<evidence type="ECO:0000256" key="7">
    <source>
        <dbReference type="SAM" id="Phobius"/>
    </source>
</evidence>
<feature type="transmembrane region" description="Helical" evidence="7">
    <location>
        <begin position="12"/>
        <end position="30"/>
    </location>
</feature>
<feature type="transmembrane region" description="Helical" evidence="7">
    <location>
        <begin position="311"/>
        <end position="329"/>
    </location>
</feature>
<dbReference type="GeneID" id="92756987"/>
<comment type="subcellular location">
    <subcellularLocation>
        <location evidence="1">Cell membrane</location>
    </subcellularLocation>
</comment>
<dbReference type="InterPro" id="IPR052378">
    <property type="entry name" value="NosR_regulator"/>
</dbReference>
<dbReference type="Pfam" id="PF13237">
    <property type="entry name" value="Fer4_10"/>
    <property type="match status" value="1"/>
</dbReference>
<evidence type="ECO:0000256" key="6">
    <source>
        <dbReference type="ARBA" id="ARBA00023136"/>
    </source>
</evidence>
<sequence length="652" mass="72815">MKRKSNWLKNLLQWGTLAAIVGFVVYGLTLGEKPADVEAYCPFGGLQALGSYLVNNSLACTMSMTQIMVGVMLAVGVILFSKLFCGYLCPLGTVSEWMGRGGKKLKVSVEIRPGSIADRLLRAVKYALLFYVFYMSASSSELFCKNFDPYYAVATGFKGEITVWMTVISVALLFLGSFFVKMFWCKYICPLGALSNIFKFTLTFAGIVILLWALGLLGVASAWVWALGAACVIGYLWEMIYLKSKVFPLLRIVRDEATCTKCDVCRRKCPYSIDIKNLDKVKHIDCTLCGTCVSACPEDSLQVGGKRSLRWLPGILAVALFGAALWFGSHWELPTIDEKWGEYEQVEGMQTYEIEGLTSVKCFGSSKAFSAKMQKVPGVYGVKTFVKRHAVVISYDPKAIDETSIDKAIFSPTTMKFATPKAGVDSLSVVRIGVEGLHDKMDMVYFGAILRNIDGICGFDAQYDCPVAVTLYVDPSAAIPEKMLRDSIEVKEAHMLAHGGKVRAIPVHYELKSYDPAAGRIGRREFLDLMFEQTRDLSAPFKHNTETYGDDAKYPKGVYEVECRGIEKPLIKRSFPYFRGFLSLKEGITRLDVALNDEEVPVLRIVYVKSMWDDAKIWNELLNAKVWPVKYKDGTLKDEEPKFTFKTEGHTL</sequence>
<keyword evidence="6 7" id="KW-0472">Membrane</keyword>
<evidence type="ECO:0000313" key="10">
    <source>
        <dbReference type="EMBL" id="KAA2376745.1"/>
    </source>
</evidence>
<keyword evidence="2" id="KW-1003">Cell membrane</keyword>
<dbReference type="EMBL" id="VVXK01000001">
    <property type="protein sequence ID" value="KAA2372099.1"/>
    <property type="molecule type" value="Genomic_DNA"/>
</dbReference>
<evidence type="ECO:0000313" key="11">
    <source>
        <dbReference type="Proteomes" id="UP000322658"/>
    </source>
</evidence>
<proteinExistence type="predicted"/>
<organism evidence="10 11">
    <name type="scientific">Alistipes shahii</name>
    <dbReference type="NCBI Taxonomy" id="328814"/>
    <lineage>
        <taxon>Bacteria</taxon>
        <taxon>Pseudomonadati</taxon>
        <taxon>Bacteroidota</taxon>
        <taxon>Bacteroidia</taxon>
        <taxon>Bacteroidales</taxon>
        <taxon>Rikenellaceae</taxon>
        <taxon>Alistipes</taxon>
    </lineage>
</organism>
<dbReference type="InterPro" id="IPR017896">
    <property type="entry name" value="4Fe4S_Fe-S-bd"/>
</dbReference>
<protein>
    <submittedName>
        <fullName evidence="10">4Fe-4S binding protein</fullName>
    </submittedName>
</protein>
<dbReference type="SUPFAM" id="SSF54862">
    <property type="entry name" value="4Fe-4S ferredoxins"/>
    <property type="match status" value="1"/>
</dbReference>
<feature type="transmembrane region" description="Helical" evidence="7">
    <location>
        <begin position="163"/>
        <end position="184"/>
    </location>
</feature>
<dbReference type="GO" id="GO:0051536">
    <property type="term" value="F:iron-sulfur cluster binding"/>
    <property type="evidence" value="ECO:0007669"/>
    <property type="project" value="UniProtKB-KW"/>
</dbReference>
<feature type="transmembrane region" description="Helical" evidence="7">
    <location>
        <begin position="223"/>
        <end position="242"/>
    </location>
</feature>
<dbReference type="InterPro" id="IPR017900">
    <property type="entry name" value="4Fe4S_Fe_S_CS"/>
</dbReference>
<dbReference type="Proteomes" id="UP000323567">
    <property type="component" value="Unassembled WGS sequence"/>
</dbReference>
<dbReference type="PANTHER" id="PTHR30224">
    <property type="entry name" value="ELECTRON TRANSPORT PROTEIN"/>
    <property type="match status" value="1"/>
</dbReference>
<keyword evidence="5" id="KW-0411">Iron-sulfur</keyword>
<dbReference type="GO" id="GO:0046872">
    <property type="term" value="F:metal ion binding"/>
    <property type="evidence" value="ECO:0007669"/>
    <property type="project" value="UniProtKB-KW"/>
</dbReference>
<feature type="domain" description="4Fe-4S ferredoxin-type" evidence="8">
    <location>
        <begin position="250"/>
        <end position="273"/>
    </location>
</feature>
<accession>A0A5B3GSN9</accession>
<evidence type="ECO:0000256" key="3">
    <source>
        <dbReference type="ARBA" id="ARBA00022723"/>
    </source>
</evidence>
<evidence type="ECO:0000313" key="12">
    <source>
        <dbReference type="Proteomes" id="UP000323567"/>
    </source>
</evidence>
<dbReference type="PROSITE" id="PS00198">
    <property type="entry name" value="4FE4S_FER_1"/>
    <property type="match status" value="1"/>
</dbReference>
<evidence type="ECO:0000256" key="2">
    <source>
        <dbReference type="ARBA" id="ARBA00022475"/>
    </source>
</evidence>
<dbReference type="RefSeq" id="WP_044054274.1">
    <property type="nucleotide sequence ID" value="NZ_CATVWL010000001.1"/>
</dbReference>
<evidence type="ECO:0000313" key="9">
    <source>
        <dbReference type="EMBL" id="KAA2372099.1"/>
    </source>
</evidence>
<dbReference type="Proteomes" id="UP000322658">
    <property type="component" value="Unassembled WGS sequence"/>
</dbReference>
<feature type="transmembrane region" description="Helical" evidence="7">
    <location>
        <begin position="67"/>
        <end position="89"/>
    </location>
</feature>
<evidence type="ECO:0000259" key="8">
    <source>
        <dbReference type="PROSITE" id="PS51379"/>
    </source>
</evidence>
<evidence type="ECO:0000256" key="5">
    <source>
        <dbReference type="ARBA" id="ARBA00023014"/>
    </source>
</evidence>
<gene>
    <name evidence="10" type="ORF">F2Y07_04520</name>
    <name evidence="9" type="ORF">F2Y13_01115</name>
</gene>